<feature type="transmembrane region" description="Helical" evidence="1">
    <location>
        <begin position="15"/>
        <end position="38"/>
    </location>
</feature>
<evidence type="ECO:0000313" key="3">
    <source>
        <dbReference type="WBParaSite" id="ALUE_0001008901-mRNA-1"/>
    </source>
</evidence>
<dbReference type="AlphaFoldDB" id="A0A0M3I1E3"/>
<keyword evidence="2" id="KW-1185">Reference proteome</keyword>
<protein>
    <submittedName>
        <fullName evidence="3">Uncharacterized protein</fullName>
    </submittedName>
</protein>
<name>A0A0M3I1E3_ASCLU</name>
<sequence length="45" mass="5467">MFIQRKNHPINNFLFIGRFLLLVNSPVIMIISHLYCVYKRRILYA</sequence>
<evidence type="ECO:0000256" key="1">
    <source>
        <dbReference type="SAM" id="Phobius"/>
    </source>
</evidence>
<accession>A0A0M3I1E3</accession>
<dbReference type="Proteomes" id="UP000036681">
    <property type="component" value="Unplaced"/>
</dbReference>
<reference evidence="3" key="1">
    <citation type="submission" date="2017-02" db="UniProtKB">
        <authorList>
            <consortium name="WormBaseParasite"/>
        </authorList>
    </citation>
    <scope>IDENTIFICATION</scope>
</reference>
<evidence type="ECO:0000313" key="2">
    <source>
        <dbReference type="Proteomes" id="UP000036681"/>
    </source>
</evidence>
<keyword evidence="1" id="KW-0812">Transmembrane</keyword>
<dbReference type="WBParaSite" id="ALUE_0001008901-mRNA-1">
    <property type="protein sequence ID" value="ALUE_0001008901-mRNA-1"/>
    <property type="gene ID" value="ALUE_0001008901"/>
</dbReference>
<organism evidence="2 3">
    <name type="scientific">Ascaris lumbricoides</name>
    <name type="common">Giant roundworm</name>
    <dbReference type="NCBI Taxonomy" id="6252"/>
    <lineage>
        <taxon>Eukaryota</taxon>
        <taxon>Metazoa</taxon>
        <taxon>Ecdysozoa</taxon>
        <taxon>Nematoda</taxon>
        <taxon>Chromadorea</taxon>
        <taxon>Rhabditida</taxon>
        <taxon>Spirurina</taxon>
        <taxon>Ascaridomorpha</taxon>
        <taxon>Ascaridoidea</taxon>
        <taxon>Ascarididae</taxon>
        <taxon>Ascaris</taxon>
    </lineage>
</organism>
<keyword evidence="1" id="KW-0472">Membrane</keyword>
<keyword evidence="1" id="KW-1133">Transmembrane helix</keyword>
<proteinExistence type="predicted"/>